<reference evidence="9 10" key="1">
    <citation type="submission" date="2018-12" db="EMBL/GenBank/DDBJ databases">
        <title>Bacillus chawlae sp. nov., Bacillus glennii sp. nov., and Bacillus saganii sp. nov. Isolated from the Vehicle Assembly Building at Kennedy Space Center where the Viking Spacecraft were Assembled.</title>
        <authorList>
            <person name="Seuylemezian A."/>
            <person name="Vaishampayan P."/>
        </authorList>
    </citation>
    <scope>NUCLEOTIDE SEQUENCE [LARGE SCALE GENOMIC DNA]</scope>
    <source>
        <strain evidence="9 10">L5</strain>
    </source>
</reference>
<dbReference type="OrthoDB" id="9809970at2"/>
<dbReference type="InterPro" id="IPR020593">
    <property type="entry name" value="G-glutamylP_reductase_CS"/>
</dbReference>
<organism evidence="9 10">
    <name type="scientific">Peribacillus cavernae</name>
    <dbReference type="NCBI Taxonomy" id="1674310"/>
    <lineage>
        <taxon>Bacteria</taxon>
        <taxon>Bacillati</taxon>
        <taxon>Bacillota</taxon>
        <taxon>Bacilli</taxon>
        <taxon>Bacillales</taxon>
        <taxon>Bacillaceae</taxon>
        <taxon>Peribacillus</taxon>
    </lineage>
</organism>
<dbReference type="GO" id="GO:0004350">
    <property type="term" value="F:glutamate-5-semialdehyde dehydrogenase activity"/>
    <property type="evidence" value="ECO:0007669"/>
    <property type="project" value="UniProtKB-UniRule"/>
</dbReference>
<dbReference type="FunFam" id="3.40.309.10:FF:000006">
    <property type="entry name" value="Gamma-glutamyl phosphate reductase"/>
    <property type="match status" value="1"/>
</dbReference>
<evidence type="ECO:0000259" key="8">
    <source>
        <dbReference type="Pfam" id="PF00171"/>
    </source>
</evidence>
<proteinExistence type="inferred from homology"/>
<comment type="catalytic activity">
    <reaction evidence="6 7">
        <text>L-glutamate 5-semialdehyde + phosphate + NADP(+) = L-glutamyl 5-phosphate + NADPH + H(+)</text>
        <dbReference type="Rhea" id="RHEA:19541"/>
        <dbReference type="ChEBI" id="CHEBI:15378"/>
        <dbReference type="ChEBI" id="CHEBI:43474"/>
        <dbReference type="ChEBI" id="CHEBI:57783"/>
        <dbReference type="ChEBI" id="CHEBI:58066"/>
        <dbReference type="ChEBI" id="CHEBI:58274"/>
        <dbReference type="ChEBI" id="CHEBI:58349"/>
        <dbReference type="EC" id="1.2.1.41"/>
    </reaction>
</comment>
<dbReference type="PANTHER" id="PTHR11063">
    <property type="entry name" value="GLUTAMATE SEMIALDEHYDE DEHYDROGENASE"/>
    <property type="match status" value="1"/>
</dbReference>
<keyword evidence="2 7" id="KW-0028">Amino-acid biosynthesis</keyword>
<name>A0A433HAX7_9BACI</name>
<comment type="caution">
    <text evidence="9">The sequence shown here is derived from an EMBL/GenBank/DDBJ whole genome shotgun (WGS) entry which is preliminary data.</text>
</comment>
<dbReference type="NCBIfam" id="NF001221">
    <property type="entry name" value="PRK00197.1"/>
    <property type="match status" value="1"/>
</dbReference>
<keyword evidence="4 7" id="KW-0521">NADP</keyword>
<comment type="function">
    <text evidence="7">Catalyzes the NADPH-dependent reduction of L-glutamate 5-phosphate into L-glutamate 5-semialdehyde and phosphate. The product spontaneously undergoes cyclization to form 1-pyrroline-5-carboxylate.</text>
</comment>
<gene>
    <name evidence="7" type="primary">proA</name>
    <name evidence="9" type="ORF">ELQ35_20040</name>
</gene>
<dbReference type="PROSITE" id="PS01223">
    <property type="entry name" value="PROA"/>
    <property type="match status" value="1"/>
</dbReference>
<sequence length="420" mass="46151">MTLVIEKSNVELQAIEAKKAAKTVSILTTEEKNKALLLIADQLEVEYETILKQNERDLQMGREKEFEDAFMDRLALTKERIFDFANGLREVVNLTDPIGELLSSRTLENGLKVNTVRVPLGVIGMIYEARPNVTVDATGLALKSGNAIVLKGGSSALFSNKAIVEVMHRALVQTKIPKEAVQFITSTNRETTEQLFTMKEHIDVLIPRGGASLINAVVNNATVPVLETGVGNCHLYIDAEADVEKALSILVNAKTDRPAVCNSIETVIIHKEWFEKHQQAIIDTFNQFDIKVFGDDFAVSIIPDAKLAGSKDWADEYLSLAIAVKTVMNLDEAISHIETYGTKHSEAIVTENQETAALFMKLVDAAALYHNASTRFTDGRALGFGAEIGISTQKLHARGPMGLPALTTVKYLMYGHGQIR</sequence>
<dbReference type="PANTHER" id="PTHR11063:SF8">
    <property type="entry name" value="DELTA-1-PYRROLINE-5-CARBOXYLATE SYNTHASE"/>
    <property type="match status" value="1"/>
</dbReference>
<evidence type="ECO:0000313" key="10">
    <source>
        <dbReference type="Proteomes" id="UP000267430"/>
    </source>
</evidence>
<evidence type="ECO:0000256" key="5">
    <source>
        <dbReference type="ARBA" id="ARBA00023002"/>
    </source>
</evidence>
<dbReference type="InterPro" id="IPR000965">
    <property type="entry name" value="GPR_dom"/>
</dbReference>
<dbReference type="InterPro" id="IPR012134">
    <property type="entry name" value="Glu-5-SA_DH"/>
</dbReference>
<dbReference type="Gene3D" id="3.40.309.10">
    <property type="entry name" value="Aldehyde Dehydrogenase, Chain A, domain 2"/>
    <property type="match status" value="1"/>
</dbReference>
<dbReference type="PIRSF" id="PIRSF000151">
    <property type="entry name" value="GPR"/>
    <property type="match status" value="1"/>
</dbReference>
<evidence type="ECO:0000313" key="9">
    <source>
        <dbReference type="EMBL" id="RUQ25543.1"/>
    </source>
</evidence>
<dbReference type="Pfam" id="PF00171">
    <property type="entry name" value="Aldedh"/>
    <property type="match status" value="1"/>
</dbReference>
<evidence type="ECO:0000256" key="1">
    <source>
        <dbReference type="ARBA" id="ARBA00004985"/>
    </source>
</evidence>
<evidence type="ECO:0000256" key="3">
    <source>
        <dbReference type="ARBA" id="ARBA00022650"/>
    </source>
</evidence>
<dbReference type="GO" id="GO:0005737">
    <property type="term" value="C:cytoplasm"/>
    <property type="evidence" value="ECO:0007669"/>
    <property type="project" value="UniProtKB-SubCell"/>
</dbReference>
<dbReference type="EMBL" id="RYZZ01000040">
    <property type="protein sequence ID" value="RUQ25543.1"/>
    <property type="molecule type" value="Genomic_DNA"/>
</dbReference>
<dbReference type="GO" id="GO:0055129">
    <property type="term" value="P:L-proline biosynthetic process"/>
    <property type="evidence" value="ECO:0007669"/>
    <property type="project" value="UniProtKB-UniRule"/>
</dbReference>
<accession>A0A433HAX7</accession>
<comment type="similarity">
    <text evidence="7">Belongs to the gamma-glutamyl phosphate reductase family.</text>
</comment>
<evidence type="ECO:0000256" key="2">
    <source>
        <dbReference type="ARBA" id="ARBA00022605"/>
    </source>
</evidence>
<dbReference type="CDD" id="cd07079">
    <property type="entry name" value="ALDH_F18-19_ProA-GPR"/>
    <property type="match status" value="1"/>
</dbReference>
<dbReference type="EC" id="1.2.1.41" evidence="7"/>
<dbReference type="SUPFAM" id="SSF53720">
    <property type="entry name" value="ALDH-like"/>
    <property type="match status" value="1"/>
</dbReference>
<dbReference type="GO" id="GO:0050661">
    <property type="term" value="F:NADP binding"/>
    <property type="evidence" value="ECO:0007669"/>
    <property type="project" value="InterPro"/>
</dbReference>
<dbReference type="InterPro" id="IPR016163">
    <property type="entry name" value="Ald_DH_C"/>
</dbReference>
<keyword evidence="7" id="KW-0963">Cytoplasm</keyword>
<evidence type="ECO:0000256" key="4">
    <source>
        <dbReference type="ARBA" id="ARBA00022857"/>
    </source>
</evidence>
<dbReference type="UniPathway" id="UPA00098">
    <property type="reaction ID" value="UER00360"/>
</dbReference>
<comment type="pathway">
    <text evidence="1 7">Amino-acid biosynthesis; L-proline biosynthesis; L-glutamate 5-semialdehyde from L-glutamate: step 2/2.</text>
</comment>
<dbReference type="AlphaFoldDB" id="A0A433HAX7"/>
<keyword evidence="10" id="KW-1185">Reference proteome</keyword>
<comment type="subcellular location">
    <subcellularLocation>
        <location evidence="7">Cytoplasm</location>
    </subcellularLocation>
</comment>
<dbReference type="InterPro" id="IPR015590">
    <property type="entry name" value="Aldehyde_DH_dom"/>
</dbReference>
<dbReference type="HAMAP" id="MF_00412">
    <property type="entry name" value="ProA"/>
    <property type="match status" value="1"/>
</dbReference>
<dbReference type="RefSeq" id="WP_126866951.1">
    <property type="nucleotide sequence ID" value="NZ_JAUSTX010000017.1"/>
</dbReference>
<evidence type="ECO:0000256" key="6">
    <source>
        <dbReference type="ARBA" id="ARBA00049024"/>
    </source>
</evidence>
<evidence type="ECO:0000256" key="7">
    <source>
        <dbReference type="HAMAP-Rule" id="MF_00412"/>
    </source>
</evidence>
<dbReference type="InterPro" id="IPR016161">
    <property type="entry name" value="Ald_DH/histidinol_DH"/>
</dbReference>
<dbReference type="InterPro" id="IPR016162">
    <property type="entry name" value="Ald_DH_N"/>
</dbReference>
<dbReference type="NCBIfam" id="TIGR00407">
    <property type="entry name" value="proA"/>
    <property type="match status" value="1"/>
</dbReference>
<dbReference type="Gene3D" id="3.40.605.10">
    <property type="entry name" value="Aldehyde Dehydrogenase, Chain A, domain 1"/>
    <property type="match status" value="1"/>
</dbReference>
<dbReference type="Proteomes" id="UP000267430">
    <property type="component" value="Unassembled WGS sequence"/>
</dbReference>
<keyword evidence="5 7" id="KW-0560">Oxidoreductase</keyword>
<keyword evidence="3 7" id="KW-0641">Proline biosynthesis</keyword>
<feature type="domain" description="Aldehyde dehydrogenase" evidence="8">
    <location>
        <begin position="8"/>
        <end position="290"/>
    </location>
</feature>
<protein>
    <recommendedName>
        <fullName evidence="7">Gamma-glutamyl phosphate reductase</fullName>
        <shortName evidence="7">GPR</shortName>
        <ecNumber evidence="7">1.2.1.41</ecNumber>
    </recommendedName>
    <alternativeName>
        <fullName evidence="7">Glutamate-5-semialdehyde dehydrogenase</fullName>
    </alternativeName>
    <alternativeName>
        <fullName evidence="7">Glutamyl-gamma-semialdehyde dehydrogenase</fullName>
        <shortName evidence="7">GSA dehydrogenase</shortName>
    </alternativeName>
</protein>